<keyword evidence="5" id="KW-0472">Membrane</keyword>
<comment type="caution">
    <text evidence="7">The sequence shown here is derived from an EMBL/GenBank/DDBJ whole genome shotgun (WGS) entry which is preliminary data.</text>
</comment>
<name>A0A2V2MZD9_9EURY</name>
<keyword evidence="5" id="KW-0812">Transmembrane</keyword>
<dbReference type="SUPFAM" id="SSF49299">
    <property type="entry name" value="PKD domain"/>
    <property type="match status" value="6"/>
</dbReference>
<proteinExistence type="predicted"/>
<evidence type="ECO:0000256" key="2">
    <source>
        <dbReference type="ARBA" id="ARBA00022525"/>
    </source>
</evidence>
<evidence type="ECO:0000256" key="5">
    <source>
        <dbReference type="SAM" id="Phobius"/>
    </source>
</evidence>
<dbReference type="Pfam" id="PF18911">
    <property type="entry name" value="PKD_4"/>
    <property type="match status" value="4"/>
</dbReference>
<dbReference type="InterPro" id="IPR000601">
    <property type="entry name" value="PKD_dom"/>
</dbReference>
<feature type="domain" description="PKD" evidence="6">
    <location>
        <begin position="549"/>
        <end position="638"/>
    </location>
</feature>
<keyword evidence="8" id="KW-1185">Reference proteome</keyword>
<evidence type="ECO:0000256" key="3">
    <source>
        <dbReference type="ARBA" id="ARBA00022729"/>
    </source>
</evidence>
<dbReference type="InterPro" id="IPR022409">
    <property type="entry name" value="PKD/Chitinase_dom"/>
</dbReference>
<reference evidence="7 8" key="1">
    <citation type="submission" date="2018-05" db="EMBL/GenBank/DDBJ databases">
        <title>Draft genome of Methanospirillum stamsii Pt1.</title>
        <authorList>
            <person name="Dueholm M.S."/>
            <person name="Nielsen P.H."/>
            <person name="Bakmann L.F."/>
            <person name="Otzen D.E."/>
        </authorList>
    </citation>
    <scope>NUCLEOTIDE SEQUENCE [LARGE SCALE GENOMIC DNA]</scope>
    <source>
        <strain evidence="7 8">Pt1</strain>
    </source>
</reference>
<evidence type="ECO:0000256" key="1">
    <source>
        <dbReference type="ARBA" id="ARBA00004613"/>
    </source>
</evidence>
<keyword evidence="3" id="KW-0732">Signal</keyword>
<evidence type="ECO:0000313" key="8">
    <source>
        <dbReference type="Proteomes" id="UP000245934"/>
    </source>
</evidence>
<gene>
    <name evidence="7" type="ORF">DLD82_09665</name>
</gene>
<dbReference type="Pfam" id="PF07790">
    <property type="entry name" value="Pilin_N"/>
    <property type="match status" value="1"/>
</dbReference>
<sequence>MRLLKIKIVKHNKIINPSRECVKEPGISEVIAAILLIGVVVGAMAIVGVIVTQNINPTKIPVMDFEACIKDNTTLYLYHLGGDPLKPGEEGANFYVNLLDENNNKIKSINLMPWIKDSWSSGNVLPINTELHPINDPVTKKVQIVTFDGTGENLIEWAEIDSCYGLGGFGPGCLGRVFAEFDADRKTGPKPLPVTFTDKSSYDDPHYPITFREWNFGDGTPISNEVNPSHPFTNDGTYLVRLRVYNECGSDEVAHPITVGEGLCPPVTADFDTDPDPPVITGPEVSGLDVTFTDKSEPSGNITRWEWDFGDGKTYIGQNPPTHHYSMGIYWASLTVYNGCGEWDTDQVQVSVTSESDCYVTPSFSADPQSGSSPLTVTFEDHSFTSRGWIDRWDWDFGNGNTHSGKNPPDQIYEYEGPGDKTFTVTLTVHNTCGAEGTTSQTITVHPPCEPAYADFSWDIPLDTEPYIVQFHSPEQNCGSLDCEFDIVDWEWDFEDGLGNTSGDRQPPHTFPIGYDPTGKYVTLTVWNNDPCHSSGSIRKQLDFDCPVLEPNFTAEPNSGPPGLEVNFTDYSKEQEDIKKWRWIFGDTTQPYESSDPSDHTPPPHTYSDTVPRIYTVVLQLQNSCGQTFSTSREISVTGEASISGHLWDDRNDNGSEDPGELPLVGWTVNLEKRQGSNWIFQESTMTDSSGNYQFNPDVATAVFRVKIDYPSGELWKTTYSYRSDRDRISGLLSIGADRTLTGVDFGNVMWKTSSIWVPAYFKYNGPPSSWQTFYYPSSWPFDYTTSYDSNVKKLYKRSGSNPQPFTSPISYSAWGNSSFVLIPGFYNLYYKTSTQPNTGRYWLEWWDYRGSRSYGFNYLVPDNTIMNDWTNLNLYYPTDPSKFFEVFLPRENEIIPLSTNSYIEVHYVGPYEKQTSGNTNCKLYLPDGTIIGLPYDSTLGYNKGYWDNTNWEGETITLEVRDLLTSNPPATEYAYRNVTIDWEPLTVTIDPPTSEATAPQIQGITTVTGTVSGKWRDNNNVFLIVNNNETIPMNFISETTTTSTFSASFDAEPYAGLTIPLIIRAFPVAGHGDMVESAEYLADVLSKLPLVADFTADPWTGPVPIWVAFTDTSEGGANWWQWDFDDGNTSSVQNPITHYSVPENYSVTLEVRNITGASDTISKWVNLTGLWHKVEVNSNRFSYLKSGGEVRWIATVDNSLITVNNSVYSIMADDTVRLVLNSNLPNTQDNRIELGGGITTCNLSNVSLSINGILVDSGSCKDVFMPDYQNFHSNLQLVAERNSTKYAMIKWDNDEWRTISKTRDLNVLDLMPDWDKTMTLYLSDGFTTFDGWASDYTPK</sequence>
<comment type="subcellular location">
    <subcellularLocation>
        <location evidence="1">Secreted</location>
    </subcellularLocation>
</comment>
<evidence type="ECO:0000313" key="7">
    <source>
        <dbReference type="EMBL" id="PWR73504.1"/>
    </source>
</evidence>
<dbReference type="CDD" id="cd00146">
    <property type="entry name" value="PKD"/>
    <property type="match status" value="5"/>
</dbReference>
<evidence type="ECO:0000259" key="6">
    <source>
        <dbReference type="PROSITE" id="PS50093"/>
    </source>
</evidence>
<dbReference type="SUPFAM" id="SSF117074">
    <property type="entry name" value="Hypothetical protein PA1324"/>
    <property type="match status" value="1"/>
</dbReference>
<dbReference type="InterPro" id="IPR013783">
    <property type="entry name" value="Ig-like_fold"/>
</dbReference>
<dbReference type="GO" id="GO:0005576">
    <property type="term" value="C:extracellular region"/>
    <property type="evidence" value="ECO:0007669"/>
    <property type="project" value="UniProtKB-SubCell"/>
</dbReference>
<protein>
    <recommendedName>
        <fullName evidence="6">PKD domain-containing protein</fullName>
    </recommendedName>
</protein>
<dbReference type="Proteomes" id="UP000245934">
    <property type="component" value="Unassembled WGS sequence"/>
</dbReference>
<organism evidence="7 8">
    <name type="scientific">Methanospirillum stamsii</name>
    <dbReference type="NCBI Taxonomy" id="1277351"/>
    <lineage>
        <taxon>Archaea</taxon>
        <taxon>Methanobacteriati</taxon>
        <taxon>Methanobacteriota</taxon>
        <taxon>Stenosarchaea group</taxon>
        <taxon>Methanomicrobia</taxon>
        <taxon>Methanomicrobiales</taxon>
        <taxon>Methanospirillaceae</taxon>
        <taxon>Methanospirillum</taxon>
    </lineage>
</organism>
<feature type="domain" description="PKD" evidence="6">
    <location>
        <begin position="275"/>
        <end position="353"/>
    </location>
</feature>
<keyword evidence="2" id="KW-0964">Secreted</keyword>
<dbReference type="Gene3D" id="2.60.40.10">
    <property type="entry name" value="Immunoglobulins"/>
    <property type="match status" value="7"/>
</dbReference>
<dbReference type="InterPro" id="IPR035986">
    <property type="entry name" value="PKD_dom_sf"/>
</dbReference>
<dbReference type="EMBL" id="QGMZ01000018">
    <property type="protein sequence ID" value="PWR73504.1"/>
    <property type="molecule type" value="Genomic_DNA"/>
</dbReference>
<dbReference type="InterPro" id="IPR033764">
    <property type="entry name" value="Sdr_B"/>
</dbReference>
<feature type="domain" description="PKD" evidence="6">
    <location>
        <begin position="177"/>
        <end position="259"/>
    </location>
</feature>
<evidence type="ECO:0000256" key="4">
    <source>
        <dbReference type="SAM" id="MobiDB-lite"/>
    </source>
</evidence>
<feature type="domain" description="PKD" evidence="6">
    <location>
        <begin position="360"/>
        <end position="428"/>
    </location>
</feature>
<feature type="transmembrane region" description="Helical" evidence="5">
    <location>
        <begin position="30"/>
        <end position="51"/>
    </location>
</feature>
<dbReference type="InterPro" id="IPR012859">
    <property type="entry name" value="Pilin_N_archaeal"/>
</dbReference>
<keyword evidence="5" id="KW-1133">Transmembrane helix</keyword>
<accession>A0A2V2MZD9</accession>
<dbReference type="PROSITE" id="PS50093">
    <property type="entry name" value="PKD"/>
    <property type="match status" value="5"/>
</dbReference>
<feature type="region of interest" description="Disordered" evidence="4">
    <location>
        <begin position="590"/>
        <end position="609"/>
    </location>
</feature>
<dbReference type="SMART" id="SM00089">
    <property type="entry name" value="PKD"/>
    <property type="match status" value="6"/>
</dbReference>
<feature type="domain" description="PKD" evidence="6">
    <location>
        <begin position="1091"/>
        <end position="1163"/>
    </location>
</feature>
<dbReference type="Pfam" id="PF17210">
    <property type="entry name" value="SdrD_B"/>
    <property type="match status" value="1"/>
</dbReference>